<evidence type="ECO:0000313" key="1">
    <source>
        <dbReference type="EnsemblPlants" id="OPUNC07G19820.1"/>
    </source>
</evidence>
<dbReference type="AlphaFoldDB" id="A0A0E0LMZ7"/>
<proteinExistence type="predicted"/>
<keyword evidence="2" id="KW-1185">Reference proteome</keyword>
<accession>A0A0E0LMZ7</accession>
<dbReference type="Gramene" id="OPUNC07G19820.1">
    <property type="protein sequence ID" value="OPUNC07G19820.1"/>
    <property type="gene ID" value="OPUNC07G19820"/>
</dbReference>
<evidence type="ECO:0000313" key="2">
    <source>
        <dbReference type="Proteomes" id="UP000026962"/>
    </source>
</evidence>
<dbReference type="STRING" id="4537.A0A0E0LMZ7"/>
<reference evidence="1" key="2">
    <citation type="submission" date="2018-05" db="EMBL/GenBank/DDBJ databases">
        <title>OpunRS2 (Oryza punctata Reference Sequence Version 2).</title>
        <authorList>
            <person name="Zhang J."/>
            <person name="Kudrna D."/>
            <person name="Lee S."/>
            <person name="Talag J."/>
            <person name="Welchert J."/>
            <person name="Wing R.A."/>
        </authorList>
    </citation>
    <scope>NUCLEOTIDE SEQUENCE [LARGE SCALE GENOMIC DNA]</scope>
</reference>
<dbReference type="Proteomes" id="UP000026962">
    <property type="component" value="Chromosome 7"/>
</dbReference>
<name>A0A0E0LMZ7_ORYPU</name>
<reference evidence="1" key="1">
    <citation type="submission" date="2015-04" db="UniProtKB">
        <authorList>
            <consortium name="EnsemblPlants"/>
        </authorList>
    </citation>
    <scope>IDENTIFICATION</scope>
</reference>
<dbReference type="EnsemblPlants" id="OPUNC07G19820.1">
    <property type="protein sequence ID" value="OPUNC07G19820.1"/>
    <property type="gene ID" value="OPUNC07G19820"/>
</dbReference>
<protein>
    <submittedName>
        <fullName evidence="1">Uncharacterized protein</fullName>
    </submittedName>
</protein>
<dbReference type="HOGENOM" id="CLU_007383_9_5_1"/>
<organism evidence="1">
    <name type="scientific">Oryza punctata</name>
    <name type="common">Red rice</name>
    <dbReference type="NCBI Taxonomy" id="4537"/>
    <lineage>
        <taxon>Eukaryota</taxon>
        <taxon>Viridiplantae</taxon>
        <taxon>Streptophyta</taxon>
        <taxon>Embryophyta</taxon>
        <taxon>Tracheophyta</taxon>
        <taxon>Spermatophyta</taxon>
        <taxon>Magnoliopsida</taxon>
        <taxon>Liliopsida</taxon>
        <taxon>Poales</taxon>
        <taxon>Poaceae</taxon>
        <taxon>BOP clade</taxon>
        <taxon>Oryzoideae</taxon>
        <taxon>Oryzeae</taxon>
        <taxon>Oryzinae</taxon>
        <taxon>Oryza</taxon>
    </lineage>
</organism>
<sequence length="93" mass="10268">MQALLGSVTLAHVDRRRLRGAHLLHGATIHDPSLAASSAAAGYPDMQDYVNRFAAKYPEIEIKLKEVVGEGVRVKADTSKLVDLGFKYKYEQI</sequence>